<evidence type="ECO:0000313" key="3">
    <source>
        <dbReference type="WBParaSite" id="ACOC_0001197401-mRNA-1"/>
    </source>
</evidence>
<dbReference type="Proteomes" id="UP000267027">
    <property type="component" value="Unassembled WGS sequence"/>
</dbReference>
<dbReference type="SUPFAM" id="SSF53335">
    <property type="entry name" value="S-adenosyl-L-methionine-dependent methyltransferases"/>
    <property type="match status" value="1"/>
</dbReference>
<dbReference type="InterPro" id="IPR029063">
    <property type="entry name" value="SAM-dependent_MTases_sf"/>
</dbReference>
<dbReference type="WBParaSite" id="ACOC_0001197401-mRNA-1">
    <property type="protein sequence ID" value="ACOC_0001197401-mRNA-1"/>
    <property type="gene ID" value="ACOC_0001197401"/>
</dbReference>
<dbReference type="AlphaFoldDB" id="A0A158PLZ5"/>
<dbReference type="EMBL" id="UYYA01004850">
    <property type="protein sequence ID" value="VDM63560.1"/>
    <property type="molecule type" value="Genomic_DNA"/>
</dbReference>
<organism evidence="3">
    <name type="scientific">Angiostrongylus costaricensis</name>
    <name type="common">Nematode worm</name>
    <dbReference type="NCBI Taxonomy" id="334426"/>
    <lineage>
        <taxon>Eukaryota</taxon>
        <taxon>Metazoa</taxon>
        <taxon>Ecdysozoa</taxon>
        <taxon>Nematoda</taxon>
        <taxon>Chromadorea</taxon>
        <taxon>Rhabditida</taxon>
        <taxon>Rhabditina</taxon>
        <taxon>Rhabditomorpha</taxon>
        <taxon>Strongyloidea</taxon>
        <taxon>Metastrongylidae</taxon>
        <taxon>Angiostrongylus</taxon>
    </lineage>
</organism>
<evidence type="ECO:0000313" key="1">
    <source>
        <dbReference type="EMBL" id="VDM63560.1"/>
    </source>
</evidence>
<dbReference type="Pfam" id="PF01564">
    <property type="entry name" value="Spermine_synth"/>
    <property type="match status" value="1"/>
</dbReference>
<proteinExistence type="predicted"/>
<keyword evidence="2" id="KW-1185">Reference proteome</keyword>
<reference evidence="1 2" key="2">
    <citation type="submission" date="2018-11" db="EMBL/GenBank/DDBJ databases">
        <authorList>
            <consortium name="Pathogen Informatics"/>
        </authorList>
    </citation>
    <scope>NUCLEOTIDE SEQUENCE [LARGE SCALE GENOMIC DNA]</scope>
    <source>
        <strain evidence="1 2">Costa Rica</strain>
    </source>
</reference>
<reference evidence="3" key="1">
    <citation type="submission" date="2016-04" db="UniProtKB">
        <authorList>
            <consortium name="WormBaseParasite"/>
        </authorList>
    </citation>
    <scope>IDENTIFICATION</scope>
</reference>
<dbReference type="CDD" id="cd02440">
    <property type="entry name" value="AdoMet_MTases"/>
    <property type="match status" value="1"/>
</dbReference>
<name>A0A158PLZ5_ANGCS</name>
<gene>
    <name evidence="1" type="ORF">ACOC_LOCUS11975</name>
</gene>
<protein>
    <submittedName>
        <fullName evidence="3">PABS domain-containing protein</fullName>
    </submittedName>
</protein>
<evidence type="ECO:0000313" key="2">
    <source>
        <dbReference type="Proteomes" id="UP000267027"/>
    </source>
</evidence>
<dbReference type="Gene3D" id="3.40.50.150">
    <property type="entry name" value="Vaccinia Virus protein VP39"/>
    <property type="match status" value="1"/>
</dbReference>
<accession>A0A158PLZ5</accession>
<sequence length="206" mass="23676">MELPLRWGRAWAHIRIGLRVSWLVPICFHLDKTVKALFLVIIFSGAPELDAEALERDASYSEKEFMSLLASTYGYNRLLQDSLFLKYLEIAMLQLYTVVKKPPPYEYDVVVIPDMRITAVEISPATVNMAKKWFSLETDDRYQVVVDDGVQYLRRSVEEGQQFDAIILDACYLQLEADIICPDEVFHSEETIKNMATLLGQRGSFI</sequence>
<dbReference type="OrthoDB" id="411785at2759"/>